<dbReference type="PANTHER" id="PTHR43685:SF3">
    <property type="entry name" value="SLR2126 PROTEIN"/>
    <property type="match status" value="1"/>
</dbReference>
<dbReference type="InterPro" id="IPR050834">
    <property type="entry name" value="Glycosyltransf_2"/>
</dbReference>
<sequence>MDKFENRNGRNDGKFSLPTVTFIMPSHNRKNQLERALKALAVQNYPSELLDMVLVLDGCSDGSAQMVEAMKPALPYRITLIERAQGGPAAARNTAVRAATGEIILFIDDDIVATPQLVTEHIRLHLEDDQAVVLAPMATPNDHVRPIWVQWEEYALELKYRDMENGRYEPTARQFFTGNCSLRRRWFLATGEFDEELKRAEDVEFAFRLEQKCKVHFYFNPSAIGYHYAYRTFESWKRAQYLYGRYDVIMDREKGHTWISKVILEEFLQRDIIVRMLVPLFVNYNWVKGVMGYVFLFGAHVLKFMGFKRLAFKSLSCFSNILYWQGLNEEMINGRNTKPTEPALMEVKS</sequence>
<gene>
    <name evidence="3" type="ORF">HXX08_08435</name>
    <name evidence="4" type="ORF">OZ401_001031</name>
</gene>
<dbReference type="SUPFAM" id="SSF53448">
    <property type="entry name" value="Nucleotide-diphospho-sugar transferases"/>
    <property type="match status" value="1"/>
</dbReference>
<evidence type="ECO:0000313" key="6">
    <source>
        <dbReference type="Proteomes" id="UP001431572"/>
    </source>
</evidence>
<dbReference type="Proteomes" id="UP000521676">
    <property type="component" value="Unassembled WGS sequence"/>
</dbReference>
<dbReference type="GO" id="GO:0016757">
    <property type="term" value="F:glycosyltransferase activity"/>
    <property type="evidence" value="ECO:0007669"/>
    <property type="project" value="UniProtKB-KW"/>
</dbReference>
<dbReference type="InterPro" id="IPR029044">
    <property type="entry name" value="Nucleotide-diphossugar_trans"/>
</dbReference>
<dbReference type="PANTHER" id="PTHR43685">
    <property type="entry name" value="GLYCOSYLTRANSFERASE"/>
    <property type="match status" value="1"/>
</dbReference>
<evidence type="ECO:0000313" key="4">
    <source>
        <dbReference type="EMBL" id="WJW67753.1"/>
    </source>
</evidence>
<accession>A0A8T7M217</accession>
<keyword evidence="4" id="KW-0328">Glycosyltransferase</keyword>
<proteinExistence type="predicted"/>
<dbReference type="EMBL" id="CP128399">
    <property type="protein sequence ID" value="WJW67753.1"/>
    <property type="molecule type" value="Genomic_DNA"/>
</dbReference>
<evidence type="ECO:0000313" key="3">
    <source>
        <dbReference type="EMBL" id="NWJ45891.1"/>
    </source>
</evidence>
<name>A0A8T7M217_9CHLR</name>
<dbReference type="EMBL" id="JACATZ010000001">
    <property type="protein sequence ID" value="NWJ45891.1"/>
    <property type="molecule type" value="Genomic_DNA"/>
</dbReference>
<reference evidence="3 5" key="1">
    <citation type="submission" date="2020-06" db="EMBL/GenBank/DDBJ databases">
        <title>Anoxygenic phototrophic Chloroflexota member uses a Type I reaction center.</title>
        <authorList>
            <person name="Tsuji J.M."/>
            <person name="Shaw N.A."/>
            <person name="Nagashima S."/>
            <person name="Venkiteswaran J."/>
            <person name="Schiff S.L."/>
            <person name="Hanada S."/>
            <person name="Tank M."/>
            <person name="Neufeld J.D."/>
        </authorList>
    </citation>
    <scope>NUCLEOTIDE SEQUENCE [LARGE SCALE GENOMIC DNA]</scope>
    <source>
        <strain evidence="3">L227-S17</strain>
    </source>
</reference>
<evidence type="ECO:0000256" key="1">
    <source>
        <dbReference type="SAM" id="Phobius"/>
    </source>
</evidence>
<dbReference type="InterPro" id="IPR001173">
    <property type="entry name" value="Glyco_trans_2-like"/>
</dbReference>
<reference evidence="4" key="2">
    <citation type="journal article" date="2024" name="Nature">
        <title>Anoxygenic phototroph of the Chloroflexota uses a type I reaction centre.</title>
        <authorList>
            <person name="Tsuji J.M."/>
            <person name="Shaw N.A."/>
            <person name="Nagashima S."/>
            <person name="Venkiteswaran J.J."/>
            <person name="Schiff S.L."/>
            <person name="Watanabe T."/>
            <person name="Fukui M."/>
            <person name="Hanada S."/>
            <person name="Tank M."/>
            <person name="Neufeld J.D."/>
        </authorList>
    </citation>
    <scope>NUCLEOTIDE SEQUENCE</scope>
    <source>
        <strain evidence="4">L227-S17</strain>
    </source>
</reference>
<feature type="transmembrane region" description="Helical" evidence="1">
    <location>
        <begin position="286"/>
        <end position="305"/>
    </location>
</feature>
<keyword evidence="1" id="KW-0812">Transmembrane</keyword>
<dbReference type="Gene3D" id="3.90.550.10">
    <property type="entry name" value="Spore Coat Polysaccharide Biosynthesis Protein SpsA, Chain A"/>
    <property type="match status" value="1"/>
</dbReference>
<keyword evidence="6" id="KW-1185">Reference proteome</keyword>
<organism evidence="3 5">
    <name type="scientific">Candidatus Chlorohelix allophototropha</name>
    <dbReference type="NCBI Taxonomy" id="3003348"/>
    <lineage>
        <taxon>Bacteria</taxon>
        <taxon>Bacillati</taxon>
        <taxon>Chloroflexota</taxon>
        <taxon>Chloroflexia</taxon>
        <taxon>Candidatus Chloroheliales</taxon>
        <taxon>Candidatus Chloroheliaceae</taxon>
        <taxon>Candidatus Chlorohelix</taxon>
    </lineage>
</organism>
<dbReference type="AlphaFoldDB" id="A0A8T7M217"/>
<keyword evidence="1" id="KW-1133">Transmembrane helix</keyword>
<keyword evidence="4" id="KW-0808">Transferase</keyword>
<evidence type="ECO:0000259" key="2">
    <source>
        <dbReference type="Pfam" id="PF00535"/>
    </source>
</evidence>
<dbReference type="Pfam" id="PF00535">
    <property type="entry name" value="Glycos_transf_2"/>
    <property type="match status" value="1"/>
</dbReference>
<protein>
    <submittedName>
        <fullName evidence="3">Glycosyltransferase</fullName>
        <ecNumber evidence="4">2.4.-.-</ecNumber>
    </submittedName>
</protein>
<dbReference type="EC" id="2.4.-.-" evidence="4"/>
<keyword evidence="1" id="KW-0472">Membrane</keyword>
<evidence type="ECO:0000313" key="5">
    <source>
        <dbReference type="Proteomes" id="UP000521676"/>
    </source>
</evidence>
<dbReference type="Proteomes" id="UP001431572">
    <property type="component" value="Chromosome 1"/>
</dbReference>
<feature type="domain" description="Glycosyltransferase 2-like" evidence="2">
    <location>
        <begin position="22"/>
        <end position="185"/>
    </location>
</feature>
<dbReference type="RefSeq" id="WP_341469645.1">
    <property type="nucleotide sequence ID" value="NZ_CP128399.1"/>
</dbReference>